<dbReference type="Gene3D" id="1.10.760.10">
    <property type="entry name" value="Cytochrome c-like domain"/>
    <property type="match status" value="1"/>
</dbReference>
<dbReference type="InterPro" id="IPR036909">
    <property type="entry name" value="Cyt_c-like_dom_sf"/>
</dbReference>
<dbReference type="InterPro" id="IPR032858">
    <property type="entry name" value="CcoP_N"/>
</dbReference>
<evidence type="ECO:0000256" key="3">
    <source>
        <dbReference type="ARBA" id="ARBA00023004"/>
    </source>
</evidence>
<keyword evidence="1 4" id="KW-0349">Heme</keyword>
<protein>
    <submittedName>
        <fullName evidence="8">C-type cytochrome</fullName>
    </submittedName>
</protein>
<dbReference type="PANTHER" id="PTHR33751">
    <property type="entry name" value="CBB3-TYPE CYTOCHROME C OXIDASE SUBUNIT FIXP"/>
    <property type="match status" value="1"/>
</dbReference>
<keyword evidence="5" id="KW-1133">Transmembrane helix</keyword>
<feature type="transmembrane region" description="Helical" evidence="5">
    <location>
        <begin position="129"/>
        <end position="152"/>
    </location>
</feature>
<sequence>MKRLILLTTLLFTAHAGFAQEEPAAVPSGNFYQTIMIAVLLVFMLLLLWVAIILLKAVRAMEIATFHPEIMVQEPQEAPMEYHDWLALRKARPSVWNKFLGLKPLADETAMQADDDYDGIVELNNPTPAWFMGLFYGTIVFAAGYLLIYHVFSWGKLQDQEYADEMAKAKTEQAAFLASAANAVDESSVRVSADAGEIAEGKAVFATNCVPCHGDHAQGVVGPNLTDAYWLHGGAVNSIFKTIKYGIPEKGMISWEKKLTPKQIAGVANYILSLKGTNPVNAKAPQGEKE</sequence>
<dbReference type="SUPFAM" id="SSF46626">
    <property type="entry name" value="Cytochrome c"/>
    <property type="match status" value="1"/>
</dbReference>
<dbReference type="GO" id="GO:0046872">
    <property type="term" value="F:metal ion binding"/>
    <property type="evidence" value="ECO:0007669"/>
    <property type="project" value="UniProtKB-KW"/>
</dbReference>
<keyword evidence="5" id="KW-0472">Membrane</keyword>
<dbReference type="Pfam" id="PF13442">
    <property type="entry name" value="Cytochrome_CBB3"/>
    <property type="match status" value="1"/>
</dbReference>
<dbReference type="InterPro" id="IPR050597">
    <property type="entry name" value="Cytochrome_c_Oxidase_Subunit"/>
</dbReference>
<dbReference type="InterPro" id="IPR009056">
    <property type="entry name" value="Cyt_c-like_dom"/>
</dbReference>
<name>A0A7K1Y236_9SPHI</name>
<comment type="caution">
    <text evidence="8">The sequence shown here is derived from an EMBL/GenBank/DDBJ whole genome shotgun (WGS) entry which is preliminary data.</text>
</comment>
<dbReference type="EMBL" id="WVHS01000003">
    <property type="protein sequence ID" value="MXV16746.1"/>
    <property type="molecule type" value="Genomic_DNA"/>
</dbReference>
<keyword evidence="2 4" id="KW-0479">Metal-binding</keyword>
<dbReference type="PROSITE" id="PS51007">
    <property type="entry name" value="CYTC"/>
    <property type="match status" value="1"/>
</dbReference>
<feature type="chain" id="PRO_5029655936" evidence="6">
    <location>
        <begin position="20"/>
        <end position="290"/>
    </location>
</feature>
<dbReference type="GO" id="GO:0009055">
    <property type="term" value="F:electron transfer activity"/>
    <property type="evidence" value="ECO:0007669"/>
    <property type="project" value="InterPro"/>
</dbReference>
<dbReference type="Gene3D" id="6.10.280.130">
    <property type="match status" value="1"/>
</dbReference>
<evidence type="ECO:0000256" key="1">
    <source>
        <dbReference type="ARBA" id="ARBA00022617"/>
    </source>
</evidence>
<keyword evidence="3 4" id="KW-0408">Iron</keyword>
<evidence type="ECO:0000313" key="8">
    <source>
        <dbReference type="EMBL" id="MXV16746.1"/>
    </source>
</evidence>
<reference evidence="8 9" key="1">
    <citation type="submission" date="2019-11" db="EMBL/GenBank/DDBJ databases">
        <title>Pedobacter sp. HMF7056 Genome sequencing and assembly.</title>
        <authorList>
            <person name="Kang H."/>
            <person name="Kim H."/>
            <person name="Joh K."/>
        </authorList>
    </citation>
    <scope>NUCLEOTIDE SEQUENCE [LARGE SCALE GENOMIC DNA]</scope>
    <source>
        <strain evidence="8 9">HMF7056</strain>
    </source>
</reference>
<gene>
    <name evidence="8" type="ORF">GS398_15700</name>
</gene>
<evidence type="ECO:0000256" key="6">
    <source>
        <dbReference type="SAM" id="SignalP"/>
    </source>
</evidence>
<evidence type="ECO:0000259" key="7">
    <source>
        <dbReference type="PROSITE" id="PS51007"/>
    </source>
</evidence>
<proteinExistence type="predicted"/>
<accession>A0A7K1Y236</accession>
<evidence type="ECO:0000256" key="5">
    <source>
        <dbReference type="SAM" id="Phobius"/>
    </source>
</evidence>
<evidence type="ECO:0000256" key="2">
    <source>
        <dbReference type="ARBA" id="ARBA00022723"/>
    </source>
</evidence>
<dbReference type="RefSeq" id="WP_160907721.1">
    <property type="nucleotide sequence ID" value="NZ_WVHS01000003.1"/>
</dbReference>
<dbReference type="PANTHER" id="PTHR33751:SF1">
    <property type="entry name" value="CBB3-TYPE CYTOCHROME C OXIDASE SUBUNIT FIXP"/>
    <property type="match status" value="1"/>
</dbReference>
<dbReference type="AlphaFoldDB" id="A0A7K1Y236"/>
<keyword evidence="9" id="KW-1185">Reference proteome</keyword>
<evidence type="ECO:0000256" key="4">
    <source>
        <dbReference type="PROSITE-ProRule" id="PRU00433"/>
    </source>
</evidence>
<dbReference type="GO" id="GO:0020037">
    <property type="term" value="F:heme binding"/>
    <property type="evidence" value="ECO:0007669"/>
    <property type="project" value="InterPro"/>
</dbReference>
<organism evidence="8 9">
    <name type="scientific">Hufsiella ginkgonis</name>
    <dbReference type="NCBI Taxonomy" id="2695274"/>
    <lineage>
        <taxon>Bacteria</taxon>
        <taxon>Pseudomonadati</taxon>
        <taxon>Bacteroidota</taxon>
        <taxon>Sphingobacteriia</taxon>
        <taxon>Sphingobacteriales</taxon>
        <taxon>Sphingobacteriaceae</taxon>
        <taxon>Hufsiella</taxon>
    </lineage>
</organism>
<feature type="transmembrane region" description="Helical" evidence="5">
    <location>
        <begin position="35"/>
        <end position="55"/>
    </location>
</feature>
<evidence type="ECO:0000313" key="9">
    <source>
        <dbReference type="Proteomes" id="UP000451233"/>
    </source>
</evidence>
<feature type="signal peptide" evidence="6">
    <location>
        <begin position="1"/>
        <end position="19"/>
    </location>
</feature>
<dbReference type="InterPro" id="IPR038414">
    <property type="entry name" value="CcoP_N_sf"/>
</dbReference>
<dbReference type="Pfam" id="PF14715">
    <property type="entry name" value="FixP_N"/>
    <property type="match status" value="1"/>
</dbReference>
<keyword evidence="5" id="KW-0812">Transmembrane</keyword>
<keyword evidence="6" id="KW-0732">Signal</keyword>
<dbReference type="Proteomes" id="UP000451233">
    <property type="component" value="Unassembled WGS sequence"/>
</dbReference>
<feature type="domain" description="Cytochrome c" evidence="7">
    <location>
        <begin position="196"/>
        <end position="275"/>
    </location>
</feature>